<dbReference type="AlphaFoldDB" id="A0A8W8NQR3"/>
<dbReference type="OrthoDB" id="10358673at2759"/>
<proteinExistence type="predicted"/>
<organism evidence="2 3">
    <name type="scientific">Magallana gigas</name>
    <name type="common">Pacific oyster</name>
    <name type="synonym">Crassostrea gigas</name>
    <dbReference type="NCBI Taxonomy" id="29159"/>
    <lineage>
        <taxon>Eukaryota</taxon>
        <taxon>Metazoa</taxon>
        <taxon>Spiralia</taxon>
        <taxon>Lophotrochozoa</taxon>
        <taxon>Mollusca</taxon>
        <taxon>Bivalvia</taxon>
        <taxon>Autobranchia</taxon>
        <taxon>Pteriomorphia</taxon>
        <taxon>Ostreida</taxon>
        <taxon>Ostreoidea</taxon>
        <taxon>Ostreidae</taxon>
        <taxon>Magallana</taxon>
    </lineage>
</organism>
<keyword evidence="1" id="KW-1133">Transmembrane helix</keyword>
<evidence type="ECO:0000313" key="2">
    <source>
        <dbReference type="EnsemblMetazoa" id="G6922.3:cds"/>
    </source>
</evidence>
<feature type="transmembrane region" description="Helical" evidence="1">
    <location>
        <begin position="36"/>
        <end position="57"/>
    </location>
</feature>
<evidence type="ECO:0000256" key="1">
    <source>
        <dbReference type="SAM" id="Phobius"/>
    </source>
</evidence>
<name>A0A8W8NQR3_MAGGI</name>
<protein>
    <submittedName>
        <fullName evidence="2">Uncharacterized protein</fullName>
    </submittedName>
</protein>
<dbReference type="EnsemblMetazoa" id="G6922.3">
    <property type="protein sequence ID" value="G6922.3:cds"/>
    <property type="gene ID" value="G6922"/>
</dbReference>
<feature type="transmembrane region" description="Helical" evidence="1">
    <location>
        <begin position="134"/>
        <end position="155"/>
    </location>
</feature>
<sequence>MSVRNAWSSHPLAAPRRAPVHESLTMCKNASWSTRLSIGGMALGFLLQIIGVSMPHWCDSTELQTKRSNFGLWKSCEDIGRPGEHVPICQFSLNVQIISVQILGVLGVLGTVATPCLVLAAILKVEDKCRTSVLSILSALGTASFIIIGVTVFGLEVPDENWRLSWAFGLSAAAGVVYVGVFVTLTWTVIRRRSAPSSVAD</sequence>
<dbReference type="Proteomes" id="UP000005408">
    <property type="component" value="Unassembled WGS sequence"/>
</dbReference>
<dbReference type="OMA" id="HVPICQF"/>
<feature type="transmembrane region" description="Helical" evidence="1">
    <location>
        <begin position="102"/>
        <end position="122"/>
    </location>
</feature>
<evidence type="ECO:0000313" key="3">
    <source>
        <dbReference type="Proteomes" id="UP000005408"/>
    </source>
</evidence>
<feature type="transmembrane region" description="Helical" evidence="1">
    <location>
        <begin position="167"/>
        <end position="190"/>
    </location>
</feature>
<keyword evidence="1" id="KW-0472">Membrane</keyword>
<keyword evidence="3" id="KW-1185">Reference proteome</keyword>
<accession>A0A8W8NQR3</accession>
<dbReference type="Gene3D" id="1.20.140.150">
    <property type="match status" value="1"/>
</dbReference>
<reference evidence="2" key="1">
    <citation type="submission" date="2022-08" db="UniProtKB">
        <authorList>
            <consortium name="EnsemblMetazoa"/>
        </authorList>
    </citation>
    <scope>IDENTIFICATION</scope>
    <source>
        <strain evidence="2">05x7-T-G4-1.051#20</strain>
    </source>
</reference>
<keyword evidence="1" id="KW-0812">Transmembrane</keyword>